<evidence type="ECO:0000313" key="2">
    <source>
        <dbReference type="Proteomes" id="UP000249464"/>
    </source>
</evidence>
<gene>
    <name evidence="1" type="primary">BQ5605_C034g11306</name>
    <name evidence="1" type="ORF">BQ5605_C034G11306</name>
</gene>
<name>A0A2X0PHQ1_9BASI</name>
<dbReference type="AlphaFoldDB" id="A0A2X0PHQ1"/>
<sequence length="111" mass="12435">MFRDRLGFGIMLDVDVISCKSLKTTATNIDVRKFDCLLVAIALLAQHPSFADGVLAMEWTILKRLTHLSKTIKKNKAPHNKLVQLLTNVKALFRDRLGFGIMLDVAYTCAT</sequence>
<dbReference type="EMBL" id="FQNC01000065">
    <property type="protein sequence ID" value="SGY99819.1"/>
    <property type="molecule type" value="Genomic_DNA"/>
</dbReference>
<accession>A0A2X0PHQ1</accession>
<evidence type="ECO:0000313" key="1">
    <source>
        <dbReference type="EMBL" id="SGY99819.1"/>
    </source>
</evidence>
<protein>
    <submittedName>
        <fullName evidence="1">BQ5605_C034g11306 protein</fullName>
    </submittedName>
</protein>
<proteinExistence type="predicted"/>
<dbReference type="Proteomes" id="UP000249464">
    <property type="component" value="Unassembled WGS sequence"/>
</dbReference>
<organism evidence="1 2">
    <name type="scientific">Microbotryum silenes-dioicae</name>
    <dbReference type="NCBI Taxonomy" id="796604"/>
    <lineage>
        <taxon>Eukaryota</taxon>
        <taxon>Fungi</taxon>
        <taxon>Dikarya</taxon>
        <taxon>Basidiomycota</taxon>
        <taxon>Pucciniomycotina</taxon>
        <taxon>Microbotryomycetes</taxon>
        <taxon>Microbotryales</taxon>
        <taxon>Microbotryaceae</taxon>
        <taxon>Microbotryum</taxon>
    </lineage>
</organism>
<reference evidence="1 2" key="1">
    <citation type="submission" date="2016-11" db="EMBL/GenBank/DDBJ databases">
        <authorList>
            <person name="Jaros S."/>
            <person name="Januszkiewicz K."/>
            <person name="Wedrychowicz H."/>
        </authorList>
    </citation>
    <scope>NUCLEOTIDE SEQUENCE [LARGE SCALE GENOMIC DNA]</scope>
</reference>
<keyword evidence="2" id="KW-1185">Reference proteome</keyword>